<dbReference type="InterPro" id="IPR051531">
    <property type="entry name" value="N-acetyltransferase"/>
</dbReference>
<evidence type="ECO:0000313" key="5">
    <source>
        <dbReference type="EMBL" id="ADL03184.1"/>
    </source>
</evidence>
<dbReference type="KEGG" id="csh:Closa_0552"/>
<organism evidence="5 6">
    <name type="scientific">Lacrimispora saccharolytica (strain ATCC 35040 / DSM 2544 / NRCC 2533 / WM1)</name>
    <name type="common">Clostridium saccharolyticum</name>
    <dbReference type="NCBI Taxonomy" id="610130"/>
    <lineage>
        <taxon>Bacteria</taxon>
        <taxon>Bacillati</taxon>
        <taxon>Bacillota</taxon>
        <taxon>Clostridia</taxon>
        <taxon>Lachnospirales</taxon>
        <taxon>Lachnospiraceae</taxon>
        <taxon>Lacrimispora</taxon>
    </lineage>
</organism>
<dbReference type="OrthoDB" id="9795206at2"/>
<dbReference type="InterPro" id="IPR000182">
    <property type="entry name" value="GNAT_dom"/>
</dbReference>
<evidence type="ECO:0000259" key="4">
    <source>
        <dbReference type="PROSITE" id="PS51186"/>
    </source>
</evidence>
<dbReference type="Proteomes" id="UP000001662">
    <property type="component" value="Chromosome"/>
</dbReference>
<dbReference type="STRING" id="610130.Closa_0552"/>
<dbReference type="RefSeq" id="WP_013271282.1">
    <property type="nucleotide sequence ID" value="NC_014376.1"/>
</dbReference>
<proteinExistence type="inferred from homology"/>
<comment type="similarity">
    <text evidence="3">Belongs to the acetyltransferase family. RimJ subfamily.</text>
</comment>
<dbReference type="InterPro" id="IPR016181">
    <property type="entry name" value="Acyl_CoA_acyltransferase"/>
</dbReference>
<evidence type="ECO:0000256" key="1">
    <source>
        <dbReference type="ARBA" id="ARBA00022679"/>
    </source>
</evidence>
<keyword evidence="2" id="KW-0012">Acyltransferase</keyword>
<dbReference type="SUPFAM" id="SSF55729">
    <property type="entry name" value="Acyl-CoA N-acyltransferases (Nat)"/>
    <property type="match status" value="1"/>
</dbReference>
<dbReference type="HOGENOM" id="CLU_013985_3_2_9"/>
<protein>
    <submittedName>
        <fullName evidence="5">GCN5-related N-acetyltransferase</fullName>
    </submittedName>
</protein>
<evidence type="ECO:0000313" key="6">
    <source>
        <dbReference type="Proteomes" id="UP000001662"/>
    </source>
</evidence>
<dbReference type="PROSITE" id="PS51186">
    <property type="entry name" value="GNAT"/>
    <property type="match status" value="1"/>
</dbReference>
<dbReference type="AlphaFoldDB" id="D9R4K0"/>
<dbReference type="Gene3D" id="3.40.630.30">
    <property type="match status" value="1"/>
</dbReference>
<dbReference type="PANTHER" id="PTHR43792">
    <property type="entry name" value="GNAT FAMILY, PUTATIVE (AFU_ORTHOLOGUE AFUA_3G00765)-RELATED-RELATED"/>
    <property type="match status" value="1"/>
</dbReference>
<feature type="domain" description="N-acetyltransferase" evidence="4">
    <location>
        <begin position="1"/>
        <end position="163"/>
    </location>
</feature>
<evidence type="ECO:0000256" key="2">
    <source>
        <dbReference type="ARBA" id="ARBA00023315"/>
    </source>
</evidence>
<keyword evidence="6" id="KW-1185">Reference proteome</keyword>
<evidence type="ECO:0000256" key="3">
    <source>
        <dbReference type="ARBA" id="ARBA00038502"/>
    </source>
</evidence>
<dbReference type="CDD" id="cd04301">
    <property type="entry name" value="NAT_SF"/>
    <property type="match status" value="1"/>
</dbReference>
<reference evidence="5" key="1">
    <citation type="submission" date="2010-07" db="EMBL/GenBank/DDBJ databases">
        <title>Complete sequence of Clostridium saccharolyticum WM1.</title>
        <authorList>
            <consortium name="US DOE Joint Genome Institute"/>
            <person name="Lucas S."/>
            <person name="Copeland A."/>
            <person name="Lapidus A."/>
            <person name="Cheng J.-F."/>
            <person name="Bruce D."/>
            <person name="Goodwin L."/>
            <person name="Pitluck S."/>
            <person name="Chertkov O."/>
            <person name="Detter J.C."/>
            <person name="Han C."/>
            <person name="Tapia R."/>
            <person name="Land M."/>
            <person name="Hauser L."/>
            <person name="Chang Y.-J."/>
            <person name="Jeffries C."/>
            <person name="Kyrpides N."/>
            <person name="Ivanova N."/>
            <person name="Mikhailova N."/>
            <person name="Mouttaki H."/>
            <person name="Lin L."/>
            <person name="Zhou J."/>
            <person name="Hemme C.L."/>
            <person name="Woyke T."/>
        </authorList>
    </citation>
    <scope>NUCLEOTIDE SEQUENCE [LARGE SCALE GENOMIC DNA]</scope>
    <source>
        <strain evidence="5">WM1</strain>
    </source>
</reference>
<sequence>MKLRKLQKEDMEGMLEWMSDSDIRQNFRFGTDRLDEKKILQFIENAEIMPIEGNSVHYAIADKESDEYLGTISLKEVSTVNKNAEYAISLRKKAQGKGIASKATKEILRLAFEEFKFERIYLNVFSNNFRAIKLYEKCGFTFEGEFRNHLLVEDEYRSLKWYSILSCEYQALCKNGFNI</sequence>
<dbReference type="PaxDb" id="610130-Closa_0552"/>
<accession>D9R4K0</accession>
<dbReference type="Pfam" id="PF13302">
    <property type="entry name" value="Acetyltransf_3"/>
    <property type="match status" value="1"/>
</dbReference>
<dbReference type="EMBL" id="CP002109">
    <property type="protein sequence ID" value="ADL03184.1"/>
    <property type="molecule type" value="Genomic_DNA"/>
</dbReference>
<gene>
    <name evidence="5" type="ordered locus">Closa_0552</name>
</gene>
<dbReference type="PANTHER" id="PTHR43792:SF8">
    <property type="entry name" value="[RIBOSOMAL PROTEIN US5]-ALANINE N-ACETYLTRANSFERASE"/>
    <property type="match status" value="1"/>
</dbReference>
<dbReference type="GO" id="GO:0016747">
    <property type="term" value="F:acyltransferase activity, transferring groups other than amino-acyl groups"/>
    <property type="evidence" value="ECO:0007669"/>
    <property type="project" value="InterPro"/>
</dbReference>
<dbReference type="eggNOG" id="COG1670">
    <property type="taxonomic scope" value="Bacteria"/>
</dbReference>
<name>D9R4K0_LACSW</name>
<keyword evidence="1" id="KW-0808">Transferase</keyword>